<protein>
    <submittedName>
        <fullName evidence="9">Metal homeostasis factor ATX1</fullName>
    </submittedName>
</protein>
<dbReference type="GO" id="GO:0006825">
    <property type="term" value="P:copper ion transport"/>
    <property type="evidence" value="ECO:0007669"/>
    <property type="project" value="UniProtKB-KW"/>
</dbReference>
<dbReference type="OMA" id="MTHTYKF"/>
<dbReference type="PANTHER" id="PTHR46365:SF1">
    <property type="entry name" value="COPPER TRANSPORT PROTEIN ATOX1"/>
    <property type="match status" value="1"/>
</dbReference>
<dbReference type="GO" id="GO:0016531">
    <property type="term" value="F:copper chaperone activity"/>
    <property type="evidence" value="ECO:0007669"/>
    <property type="project" value="TreeGrafter"/>
</dbReference>
<dbReference type="PROSITE" id="PS50846">
    <property type="entry name" value="HMA_2"/>
    <property type="match status" value="1"/>
</dbReference>
<dbReference type="Proteomes" id="UP000186594">
    <property type="component" value="Unassembled WGS sequence"/>
</dbReference>
<organism evidence="9 10">
    <name type="scientific">Neolecta irregularis (strain DAH-3)</name>
    <dbReference type="NCBI Taxonomy" id="1198029"/>
    <lineage>
        <taxon>Eukaryota</taxon>
        <taxon>Fungi</taxon>
        <taxon>Dikarya</taxon>
        <taxon>Ascomycota</taxon>
        <taxon>Taphrinomycotina</taxon>
        <taxon>Neolectales</taxon>
        <taxon>Neolectaceae</taxon>
        <taxon>Neolecta</taxon>
    </lineage>
</organism>
<dbReference type="GO" id="GO:0005829">
    <property type="term" value="C:cytosol"/>
    <property type="evidence" value="ECO:0007669"/>
    <property type="project" value="TreeGrafter"/>
</dbReference>
<evidence type="ECO:0000256" key="2">
    <source>
        <dbReference type="ARBA" id="ARBA00022723"/>
    </source>
</evidence>
<evidence type="ECO:0000256" key="7">
    <source>
        <dbReference type="ARBA" id="ARBA00038171"/>
    </source>
</evidence>
<name>A0A1U7LHT4_NEOID</name>
<evidence type="ECO:0000313" key="9">
    <source>
        <dbReference type="EMBL" id="OLL22112.1"/>
    </source>
</evidence>
<evidence type="ECO:0000256" key="6">
    <source>
        <dbReference type="ARBA" id="ARBA00023186"/>
    </source>
</evidence>
<keyword evidence="2" id="KW-0479">Metal-binding</keyword>
<dbReference type="Pfam" id="PF00403">
    <property type="entry name" value="HMA"/>
    <property type="match status" value="1"/>
</dbReference>
<evidence type="ECO:0000256" key="4">
    <source>
        <dbReference type="ARBA" id="ARBA00023008"/>
    </source>
</evidence>
<feature type="domain" description="HMA" evidence="8">
    <location>
        <begin position="1"/>
        <end position="63"/>
    </location>
</feature>
<keyword evidence="3" id="KW-0187">Copper transport</keyword>
<reference evidence="9 10" key="1">
    <citation type="submission" date="2016-04" db="EMBL/GenBank/DDBJ databases">
        <title>Evolutionary innovation and constraint leading to complex multicellularity in the Ascomycota.</title>
        <authorList>
            <person name="Cisse O."/>
            <person name="Nguyen A."/>
            <person name="Hewitt D.A."/>
            <person name="Jedd G."/>
            <person name="Stajich J.E."/>
        </authorList>
    </citation>
    <scope>NUCLEOTIDE SEQUENCE [LARGE SCALE GENOMIC DNA]</scope>
    <source>
        <strain evidence="9 10">DAH-3</strain>
    </source>
</reference>
<evidence type="ECO:0000259" key="8">
    <source>
        <dbReference type="PROSITE" id="PS50846"/>
    </source>
</evidence>
<dbReference type="GO" id="GO:0046872">
    <property type="term" value="F:metal ion binding"/>
    <property type="evidence" value="ECO:0007669"/>
    <property type="project" value="UniProtKB-KW"/>
</dbReference>
<evidence type="ECO:0000256" key="3">
    <source>
        <dbReference type="ARBA" id="ARBA00022796"/>
    </source>
</evidence>
<dbReference type="SUPFAM" id="SSF55008">
    <property type="entry name" value="HMA, heavy metal-associated domain"/>
    <property type="match status" value="1"/>
</dbReference>
<comment type="similarity">
    <text evidence="7">Belongs to the ATX1 family.</text>
</comment>
<dbReference type="InterPro" id="IPR051881">
    <property type="entry name" value="Copper_transport_ATOX1-like"/>
</dbReference>
<comment type="caution">
    <text evidence="9">The sequence shown here is derived from an EMBL/GenBank/DDBJ whole genome shotgun (WGS) entry which is preliminary data.</text>
</comment>
<dbReference type="EMBL" id="LXFE01003900">
    <property type="protein sequence ID" value="OLL22112.1"/>
    <property type="molecule type" value="Genomic_DNA"/>
</dbReference>
<dbReference type="AlphaFoldDB" id="A0A1U7LHT4"/>
<dbReference type="InterPro" id="IPR006121">
    <property type="entry name" value="HMA_dom"/>
</dbReference>
<keyword evidence="1" id="KW-0813">Transport</keyword>
<dbReference type="FunFam" id="3.30.70.100:FF:000008">
    <property type="entry name" value="Copper transport protein ATOX1"/>
    <property type="match status" value="1"/>
</dbReference>
<evidence type="ECO:0000256" key="5">
    <source>
        <dbReference type="ARBA" id="ARBA00023065"/>
    </source>
</evidence>
<dbReference type="OrthoDB" id="689350at2759"/>
<dbReference type="STRING" id="1198029.A0A1U7LHT4"/>
<evidence type="ECO:0000313" key="10">
    <source>
        <dbReference type="Proteomes" id="UP000186594"/>
    </source>
</evidence>
<keyword evidence="5" id="KW-0406">Ion transport</keyword>
<accession>A0A1U7LHT4</accession>
<proteinExistence type="inferred from homology"/>
<sequence length="69" mass="7517">MQYLYNVAMTCAGCSTAIGKVLKRRDDVSDVQFDMEQQTVTVTSNASKDEILDTIKKTGKKVTGEGVVV</sequence>
<gene>
    <name evidence="9" type="ORF">NEOLI_001366</name>
</gene>
<dbReference type="PANTHER" id="PTHR46365">
    <property type="entry name" value="COPPER TRANSPORT PROTEIN ATOX1"/>
    <property type="match status" value="1"/>
</dbReference>
<dbReference type="Gene3D" id="3.30.70.100">
    <property type="match status" value="1"/>
</dbReference>
<evidence type="ECO:0000256" key="1">
    <source>
        <dbReference type="ARBA" id="ARBA00022448"/>
    </source>
</evidence>
<keyword evidence="4" id="KW-0186">Copper</keyword>
<dbReference type="InterPro" id="IPR036163">
    <property type="entry name" value="HMA_dom_sf"/>
</dbReference>
<keyword evidence="6" id="KW-0143">Chaperone</keyword>
<keyword evidence="10" id="KW-1185">Reference proteome</keyword>
<dbReference type="CDD" id="cd00371">
    <property type="entry name" value="HMA"/>
    <property type="match status" value="1"/>
</dbReference>